<keyword evidence="2" id="KW-1185">Reference proteome</keyword>
<dbReference type="Proteomes" id="UP001234178">
    <property type="component" value="Unassembled WGS sequence"/>
</dbReference>
<evidence type="ECO:0000313" key="1">
    <source>
        <dbReference type="EMBL" id="KAK4037916.1"/>
    </source>
</evidence>
<name>A0ABR0B8B6_9CRUS</name>
<organism evidence="1 2">
    <name type="scientific">Daphnia magna</name>
    <dbReference type="NCBI Taxonomy" id="35525"/>
    <lineage>
        <taxon>Eukaryota</taxon>
        <taxon>Metazoa</taxon>
        <taxon>Ecdysozoa</taxon>
        <taxon>Arthropoda</taxon>
        <taxon>Crustacea</taxon>
        <taxon>Branchiopoda</taxon>
        <taxon>Diplostraca</taxon>
        <taxon>Cladocera</taxon>
        <taxon>Anomopoda</taxon>
        <taxon>Daphniidae</taxon>
        <taxon>Daphnia</taxon>
    </lineage>
</organism>
<proteinExistence type="predicted"/>
<accession>A0ABR0B8B6</accession>
<reference evidence="1 2" key="1">
    <citation type="journal article" date="2023" name="Nucleic Acids Res.">
        <title>The hologenome of Daphnia magna reveals possible DNA methylation and microbiome-mediated evolution of the host genome.</title>
        <authorList>
            <person name="Chaturvedi A."/>
            <person name="Li X."/>
            <person name="Dhandapani V."/>
            <person name="Marshall H."/>
            <person name="Kissane S."/>
            <person name="Cuenca-Cambronero M."/>
            <person name="Asole G."/>
            <person name="Calvet F."/>
            <person name="Ruiz-Romero M."/>
            <person name="Marangio P."/>
            <person name="Guigo R."/>
            <person name="Rago D."/>
            <person name="Mirbahai L."/>
            <person name="Eastwood N."/>
            <person name="Colbourne J.K."/>
            <person name="Zhou J."/>
            <person name="Mallon E."/>
            <person name="Orsini L."/>
        </authorList>
    </citation>
    <scope>NUCLEOTIDE SEQUENCE [LARGE SCALE GENOMIC DNA]</scope>
    <source>
        <strain evidence="1">LRV0_1</strain>
    </source>
</reference>
<dbReference type="EMBL" id="JAOYFB010000040">
    <property type="protein sequence ID" value="KAK4037916.1"/>
    <property type="molecule type" value="Genomic_DNA"/>
</dbReference>
<comment type="caution">
    <text evidence="1">The sequence shown here is derived from an EMBL/GenBank/DDBJ whole genome shotgun (WGS) entry which is preliminary data.</text>
</comment>
<sequence length="102" mass="11844">MNDFCFNHSAQPQLVVTRGSLSYDRVRSQPMNSSASLYFQSGLLKTFHRPLGWIPVRWRYQIRIRIESAIIGENGFCSIHQIEWSSSRAFMSAGVVSKRYER</sequence>
<protein>
    <submittedName>
        <fullName evidence="1">Uncharacterized protein</fullName>
    </submittedName>
</protein>
<gene>
    <name evidence="1" type="ORF">OUZ56_029940</name>
</gene>
<evidence type="ECO:0000313" key="2">
    <source>
        <dbReference type="Proteomes" id="UP001234178"/>
    </source>
</evidence>